<keyword evidence="2" id="KW-1185">Reference proteome</keyword>
<organism evidence="1 2">
    <name type="scientific">Erythroxylum novogranatense</name>
    <dbReference type="NCBI Taxonomy" id="1862640"/>
    <lineage>
        <taxon>Eukaryota</taxon>
        <taxon>Viridiplantae</taxon>
        <taxon>Streptophyta</taxon>
        <taxon>Embryophyta</taxon>
        <taxon>Tracheophyta</taxon>
        <taxon>Spermatophyta</taxon>
        <taxon>Magnoliopsida</taxon>
        <taxon>eudicotyledons</taxon>
        <taxon>Gunneridae</taxon>
        <taxon>Pentapetalae</taxon>
        <taxon>rosids</taxon>
        <taxon>fabids</taxon>
        <taxon>Malpighiales</taxon>
        <taxon>Erythroxylaceae</taxon>
        <taxon>Erythroxylum</taxon>
    </lineage>
</organism>
<name>A0AAV8T4F5_9ROSI</name>
<accession>A0AAV8T4F5</accession>
<dbReference type="Proteomes" id="UP001159364">
    <property type="component" value="Linkage Group LG06"/>
</dbReference>
<protein>
    <submittedName>
        <fullName evidence="1">Uncharacterized protein</fullName>
    </submittedName>
</protein>
<evidence type="ECO:0000313" key="1">
    <source>
        <dbReference type="EMBL" id="KAJ8761078.1"/>
    </source>
</evidence>
<gene>
    <name evidence="1" type="ORF">K2173_000757</name>
</gene>
<proteinExistence type="predicted"/>
<evidence type="ECO:0000313" key="2">
    <source>
        <dbReference type="Proteomes" id="UP001159364"/>
    </source>
</evidence>
<dbReference type="AlphaFoldDB" id="A0AAV8T4F5"/>
<comment type="caution">
    <text evidence="1">The sequence shown here is derived from an EMBL/GenBank/DDBJ whole genome shotgun (WGS) entry which is preliminary data.</text>
</comment>
<reference evidence="1 2" key="1">
    <citation type="submission" date="2021-09" db="EMBL/GenBank/DDBJ databases">
        <title>Genomic insights and catalytic innovation underlie evolution of tropane alkaloids biosynthesis.</title>
        <authorList>
            <person name="Wang Y.-J."/>
            <person name="Tian T."/>
            <person name="Huang J.-P."/>
            <person name="Huang S.-X."/>
        </authorList>
    </citation>
    <scope>NUCLEOTIDE SEQUENCE [LARGE SCALE GENOMIC DNA]</scope>
    <source>
        <strain evidence="1">KIB-2018</strain>
        <tissue evidence="1">Leaf</tissue>
    </source>
</reference>
<sequence length="68" mass="7462">MGPLPLKMVHFVDMISAPTLEHQPHAHLFKEVGRLLLGLNCGEALETIDLPESAKLTTLNKDDAEEGQ</sequence>
<dbReference type="EMBL" id="JAIWQS010000006">
    <property type="protein sequence ID" value="KAJ8761078.1"/>
    <property type="molecule type" value="Genomic_DNA"/>
</dbReference>